<keyword evidence="1" id="KW-1185">Reference proteome</keyword>
<name>A0A914VCC5_9BILA</name>
<dbReference type="Proteomes" id="UP000887566">
    <property type="component" value="Unplaced"/>
</dbReference>
<dbReference type="AlphaFoldDB" id="A0A914VCC5"/>
<accession>A0A914VCC5</accession>
<dbReference type="WBParaSite" id="PSAMB.scaffold17915size1033.g37440.t1">
    <property type="protein sequence ID" value="PSAMB.scaffold17915size1033.g37440.t1"/>
    <property type="gene ID" value="PSAMB.scaffold17915size1033.g37440"/>
</dbReference>
<reference evidence="2" key="1">
    <citation type="submission" date="2022-11" db="UniProtKB">
        <authorList>
            <consortium name="WormBaseParasite"/>
        </authorList>
    </citation>
    <scope>IDENTIFICATION</scope>
</reference>
<organism evidence="1 2">
    <name type="scientific">Plectus sambesii</name>
    <dbReference type="NCBI Taxonomy" id="2011161"/>
    <lineage>
        <taxon>Eukaryota</taxon>
        <taxon>Metazoa</taxon>
        <taxon>Ecdysozoa</taxon>
        <taxon>Nematoda</taxon>
        <taxon>Chromadorea</taxon>
        <taxon>Plectida</taxon>
        <taxon>Plectina</taxon>
        <taxon>Plectoidea</taxon>
        <taxon>Plectidae</taxon>
        <taxon>Plectus</taxon>
    </lineage>
</organism>
<proteinExistence type="predicted"/>
<protein>
    <submittedName>
        <fullName evidence="2">Uncharacterized protein</fullName>
    </submittedName>
</protein>
<evidence type="ECO:0000313" key="1">
    <source>
        <dbReference type="Proteomes" id="UP000887566"/>
    </source>
</evidence>
<sequence length="95" mass="11149">IFNFRDDSTLLDLFKGLTEEFCAYQRKKMLKYPLLADQVRELSKDRIAQAIEYRVYEEEETAGRVFIVASLESRFQAKNLVSVMVSDLTNVYTRI</sequence>
<evidence type="ECO:0000313" key="2">
    <source>
        <dbReference type="WBParaSite" id="PSAMB.scaffold17915size1033.g37440.t1"/>
    </source>
</evidence>